<dbReference type="AlphaFoldDB" id="A0A5K7S3C9"/>
<feature type="chain" id="PRO_5024439669" evidence="6">
    <location>
        <begin position="23"/>
        <end position="574"/>
    </location>
</feature>
<dbReference type="Gene3D" id="2.60.120.260">
    <property type="entry name" value="Galactose-binding domain-like"/>
    <property type="match status" value="1"/>
</dbReference>
<dbReference type="InterPro" id="IPR006710">
    <property type="entry name" value="Glyco_hydro_43"/>
</dbReference>
<keyword evidence="3 5" id="KW-0326">Glycosidase</keyword>
<comment type="similarity">
    <text evidence="1 5">Belongs to the glycosyl hydrolase 43 family.</text>
</comment>
<dbReference type="PANTHER" id="PTHR42812:SF12">
    <property type="entry name" value="BETA-XYLOSIDASE-RELATED"/>
    <property type="match status" value="1"/>
</dbReference>
<evidence type="ECO:0000313" key="8">
    <source>
        <dbReference type="EMBL" id="BBE16007.1"/>
    </source>
</evidence>
<name>A0A5K7S3C9_9BACT</name>
<protein>
    <submittedName>
        <fullName evidence="8">Beta-xylosidase</fullName>
    </submittedName>
</protein>
<evidence type="ECO:0000256" key="1">
    <source>
        <dbReference type="ARBA" id="ARBA00009865"/>
    </source>
</evidence>
<accession>A0A5K7S3C9</accession>
<feature type="domain" description="F5/8 type C" evidence="7">
    <location>
        <begin position="331"/>
        <end position="481"/>
    </location>
</feature>
<dbReference type="Gene3D" id="2.115.10.20">
    <property type="entry name" value="Glycosyl hydrolase domain, family 43"/>
    <property type="match status" value="1"/>
</dbReference>
<dbReference type="InterPro" id="IPR000421">
    <property type="entry name" value="FA58C"/>
</dbReference>
<evidence type="ECO:0000259" key="7">
    <source>
        <dbReference type="PROSITE" id="PS50022"/>
    </source>
</evidence>
<sequence length="574" mass="64964">MLQLTKTLLFFVLFTCTLVANSQNKQDQTTICNPINLSYRFCLDAPSRREAADPTMVTFKGEYYLFASKSGGYFHSTDLINWDLIATNDLPIEDYAPTAVEMNGELYFMASKNDPPLTIYKTADPKSGKWQVVNAAFPIGMTDPDLFVDDDGRLYFYYGCSNVNPIQVVELDNKTLNPIGKPVAVINSDKKNYGWERSGDYNEVGKDPWIEGAWVTKHNGKYYLQYAGPGTEFKSYGDGVYVADKPLGPFKLAAHNPFSYKPEGFIGGAGHSSTFQDKYGNYWHIATMTISQKHMFERRLGLFPTFFDKDGVMYAHTGFGDFPFKMPTKKINSPEELFPDWMLLSYNKPVEVSSELTDHPKKFAANEDIRTFWSAKIGDNGEWISMDLQKECTVNAVQINYAENETKVFGRQPDIYYQYLLEYSTDGKTWKTLADKTQNKADVPHDYIELAKPIKARYVKLTNYKVPSGTFAIAGLRVFGNGGEKAPSEVKSLSLKRSATDRCVVDLNWPKISGAVGYNIRYGISKDKLYQNYQVLGTEQVTIRSLNAQQKYYFTIDAFNENGITKGTNIIELN</sequence>
<dbReference type="Pfam" id="PF04616">
    <property type="entry name" value="Glyco_hydro_43"/>
    <property type="match status" value="1"/>
</dbReference>
<evidence type="ECO:0000256" key="6">
    <source>
        <dbReference type="SAM" id="SignalP"/>
    </source>
</evidence>
<dbReference type="GO" id="GO:0005975">
    <property type="term" value="P:carbohydrate metabolic process"/>
    <property type="evidence" value="ECO:0007669"/>
    <property type="project" value="InterPro"/>
</dbReference>
<evidence type="ECO:0000256" key="2">
    <source>
        <dbReference type="ARBA" id="ARBA00022801"/>
    </source>
</evidence>
<evidence type="ECO:0000313" key="9">
    <source>
        <dbReference type="Proteomes" id="UP001193389"/>
    </source>
</evidence>
<dbReference type="InterPro" id="IPR008979">
    <property type="entry name" value="Galactose-bd-like_sf"/>
</dbReference>
<dbReference type="PANTHER" id="PTHR42812">
    <property type="entry name" value="BETA-XYLOSIDASE"/>
    <property type="match status" value="1"/>
</dbReference>
<dbReference type="InterPro" id="IPR023296">
    <property type="entry name" value="Glyco_hydro_beta-prop_sf"/>
</dbReference>
<keyword evidence="9" id="KW-1185">Reference proteome</keyword>
<feature type="site" description="Important for catalytic activity, responsible for pKa modulation of the active site Glu and correct orientation of both the proton donor and substrate" evidence="4">
    <location>
        <position position="143"/>
    </location>
</feature>
<dbReference type="SUPFAM" id="SSF75005">
    <property type="entry name" value="Arabinanase/levansucrase/invertase"/>
    <property type="match status" value="1"/>
</dbReference>
<dbReference type="InterPro" id="IPR051795">
    <property type="entry name" value="Glycosyl_Hydrlase_43"/>
</dbReference>
<evidence type="ECO:0000256" key="3">
    <source>
        <dbReference type="ARBA" id="ARBA00023295"/>
    </source>
</evidence>
<dbReference type="PROSITE" id="PS50022">
    <property type="entry name" value="FA58C_3"/>
    <property type="match status" value="1"/>
</dbReference>
<evidence type="ECO:0000256" key="4">
    <source>
        <dbReference type="PIRSR" id="PIRSR606710-2"/>
    </source>
</evidence>
<dbReference type="GO" id="GO:0004553">
    <property type="term" value="F:hydrolase activity, hydrolyzing O-glycosyl compounds"/>
    <property type="evidence" value="ECO:0007669"/>
    <property type="project" value="InterPro"/>
</dbReference>
<dbReference type="Pfam" id="PF00754">
    <property type="entry name" value="F5_F8_type_C"/>
    <property type="match status" value="1"/>
</dbReference>
<feature type="signal peptide" evidence="6">
    <location>
        <begin position="1"/>
        <end position="22"/>
    </location>
</feature>
<dbReference type="SUPFAM" id="SSF49785">
    <property type="entry name" value="Galactose-binding domain-like"/>
    <property type="match status" value="1"/>
</dbReference>
<dbReference type="InterPro" id="IPR036116">
    <property type="entry name" value="FN3_sf"/>
</dbReference>
<dbReference type="Proteomes" id="UP001193389">
    <property type="component" value="Chromosome"/>
</dbReference>
<dbReference type="SUPFAM" id="SSF49265">
    <property type="entry name" value="Fibronectin type III"/>
    <property type="match status" value="1"/>
</dbReference>
<evidence type="ECO:0000256" key="5">
    <source>
        <dbReference type="RuleBase" id="RU361187"/>
    </source>
</evidence>
<keyword evidence="6" id="KW-0732">Signal</keyword>
<dbReference type="EMBL" id="AP018694">
    <property type="protein sequence ID" value="BBE16007.1"/>
    <property type="molecule type" value="Genomic_DNA"/>
</dbReference>
<proteinExistence type="inferred from homology"/>
<dbReference type="InterPro" id="IPR013783">
    <property type="entry name" value="Ig-like_fold"/>
</dbReference>
<gene>
    <name evidence="8" type="ORF">AQPE_0144</name>
</gene>
<reference evidence="8" key="1">
    <citation type="journal article" date="2020" name="Int. J. Syst. Evol. Microbiol.">
        <title>Aquipluma nitroreducens gen. nov. sp. nov., a novel facultatively anaerobic bacterium isolated from a freshwater lake.</title>
        <authorList>
            <person name="Watanabe M."/>
            <person name="Kojima H."/>
            <person name="Fukui M."/>
        </authorList>
    </citation>
    <scope>NUCLEOTIDE SEQUENCE</scope>
    <source>
        <strain evidence="8">MeG22</strain>
    </source>
</reference>
<dbReference type="CDD" id="cd08982">
    <property type="entry name" value="GH43-like"/>
    <property type="match status" value="1"/>
</dbReference>
<keyword evidence="2 5" id="KW-0378">Hydrolase</keyword>
<organism evidence="8 9">
    <name type="scientific">Aquipluma nitroreducens</name>
    <dbReference type="NCBI Taxonomy" id="2010828"/>
    <lineage>
        <taxon>Bacteria</taxon>
        <taxon>Pseudomonadati</taxon>
        <taxon>Bacteroidota</taxon>
        <taxon>Bacteroidia</taxon>
        <taxon>Marinilabiliales</taxon>
        <taxon>Prolixibacteraceae</taxon>
        <taxon>Aquipluma</taxon>
    </lineage>
</organism>
<dbReference type="RefSeq" id="WP_318349119.1">
    <property type="nucleotide sequence ID" value="NZ_AP018694.1"/>
</dbReference>
<dbReference type="KEGG" id="anf:AQPE_0144"/>
<dbReference type="Gene3D" id="2.60.40.10">
    <property type="entry name" value="Immunoglobulins"/>
    <property type="match status" value="1"/>
</dbReference>